<feature type="domain" description="Carrier" evidence="2">
    <location>
        <begin position="41"/>
        <end position="115"/>
    </location>
</feature>
<evidence type="ECO:0000313" key="3">
    <source>
        <dbReference type="EMBL" id="GAA4564981.1"/>
    </source>
</evidence>
<proteinExistence type="predicted"/>
<dbReference type="Proteomes" id="UP001500691">
    <property type="component" value="Unassembled WGS sequence"/>
</dbReference>
<dbReference type="InterPro" id="IPR045851">
    <property type="entry name" value="AMP-bd_C_sf"/>
</dbReference>
<evidence type="ECO:0000256" key="1">
    <source>
        <dbReference type="SAM" id="MobiDB-lite"/>
    </source>
</evidence>
<dbReference type="PANTHER" id="PTHR45527:SF1">
    <property type="entry name" value="FATTY ACID SYNTHASE"/>
    <property type="match status" value="1"/>
</dbReference>
<dbReference type="SUPFAM" id="SSF53474">
    <property type="entry name" value="alpha/beta-Hydrolases"/>
    <property type="match status" value="1"/>
</dbReference>
<name>A0ABP8S9G8_9ACTN</name>
<reference evidence="4" key="1">
    <citation type="journal article" date="2019" name="Int. J. Syst. Evol. Microbiol.">
        <title>The Global Catalogue of Microorganisms (GCM) 10K type strain sequencing project: providing services to taxonomists for standard genome sequencing and annotation.</title>
        <authorList>
            <consortium name="The Broad Institute Genomics Platform"/>
            <consortium name="The Broad Institute Genome Sequencing Center for Infectious Disease"/>
            <person name="Wu L."/>
            <person name="Ma J."/>
        </authorList>
    </citation>
    <scope>NUCLEOTIDE SEQUENCE [LARGE SCALE GENOMIC DNA]</scope>
    <source>
        <strain evidence="4">JCM 13278</strain>
    </source>
</reference>
<gene>
    <name evidence="3" type="ORF">GCM10023100_07860</name>
</gene>
<dbReference type="InterPro" id="IPR009081">
    <property type="entry name" value="PP-bd_ACP"/>
</dbReference>
<organism evidence="3 4">
    <name type="scientific">Actinocorallia cavernae</name>
    <dbReference type="NCBI Taxonomy" id="328075"/>
    <lineage>
        <taxon>Bacteria</taxon>
        <taxon>Bacillati</taxon>
        <taxon>Actinomycetota</taxon>
        <taxon>Actinomycetes</taxon>
        <taxon>Streptosporangiales</taxon>
        <taxon>Thermomonosporaceae</taxon>
        <taxon>Actinocorallia</taxon>
    </lineage>
</organism>
<dbReference type="SUPFAM" id="SSF56801">
    <property type="entry name" value="Acetyl-CoA synthetase-like"/>
    <property type="match status" value="1"/>
</dbReference>
<feature type="compositionally biased region" description="Pro residues" evidence="1">
    <location>
        <begin position="195"/>
        <end position="205"/>
    </location>
</feature>
<sequence length="239" mass="25100">MIPARFVLLDELPVNRSGKIDKRALPLPPAELDQNDTEFVAPATPAEKVLAEIWREVLGLARIGVHDDFFRIGGSSLSTVRVSLMSAGRGLTVSVGDLIEHPTIAQLAEHATRAAGAGLPAAVTSEVRLREGTGEPLWCVHPTGGSAAWFVPLARALPAGRPVHAFQARGLLGGVDPSTVTGSPPTTSPRSPTAPRTPPRTPPASGPRTPSSAGPWAPTSPWRWPPSSTAPGTRWPRSS</sequence>
<dbReference type="SUPFAM" id="SSF47336">
    <property type="entry name" value="ACP-like"/>
    <property type="match status" value="1"/>
</dbReference>
<keyword evidence="4" id="KW-1185">Reference proteome</keyword>
<dbReference type="Gene3D" id="3.40.50.1820">
    <property type="entry name" value="alpha/beta hydrolase"/>
    <property type="match status" value="1"/>
</dbReference>
<feature type="compositionally biased region" description="Low complexity" evidence="1">
    <location>
        <begin position="177"/>
        <end position="194"/>
    </location>
</feature>
<accession>A0ABP8S9G8</accession>
<evidence type="ECO:0000313" key="4">
    <source>
        <dbReference type="Proteomes" id="UP001500691"/>
    </source>
</evidence>
<dbReference type="EMBL" id="BAABFF010000001">
    <property type="protein sequence ID" value="GAA4564981.1"/>
    <property type="molecule type" value="Genomic_DNA"/>
</dbReference>
<dbReference type="Gene3D" id="3.30.300.30">
    <property type="match status" value="1"/>
</dbReference>
<feature type="compositionally biased region" description="Low complexity" evidence="1">
    <location>
        <begin position="206"/>
        <end position="231"/>
    </location>
</feature>
<evidence type="ECO:0000259" key="2">
    <source>
        <dbReference type="PROSITE" id="PS50075"/>
    </source>
</evidence>
<dbReference type="InterPro" id="IPR036736">
    <property type="entry name" value="ACP-like_sf"/>
</dbReference>
<dbReference type="Pfam" id="PF00550">
    <property type="entry name" value="PP-binding"/>
    <property type="match status" value="1"/>
</dbReference>
<dbReference type="PROSITE" id="PS50075">
    <property type="entry name" value="CARRIER"/>
    <property type="match status" value="1"/>
</dbReference>
<comment type="caution">
    <text evidence="3">The sequence shown here is derived from an EMBL/GenBank/DDBJ whole genome shotgun (WGS) entry which is preliminary data.</text>
</comment>
<feature type="region of interest" description="Disordered" evidence="1">
    <location>
        <begin position="172"/>
        <end position="239"/>
    </location>
</feature>
<protein>
    <recommendedName>
        <fullName evidence="2">Carrier domain-containing protein</fullName>
    </recommendedName>
</protein>
<dbReference type="PANTHER" id="PTHR45527">
    <property type="entry name" value="NONRIBOSOMAL PEPTIDE SYNTHETASE"/>
    <property type="match status" value="1"/>
</dbReference>
<dbReference type="InterPro" id="IPR029058">
    <property type="entry name" value="AB_hydrolase_fold"/>
</dbReference>